<dbReference type="PANTHER" id="PTHR10706:SF130">
    <property type="entry name" value="F-BOX ONLY PROTEIN 31"/>
    <property type="match status" value="1"/>
</dbReference>
<keyword evidence="2" id="KW-0833">Ubl conjugation pathway</keyword>
<comment type="pathway">
    <text evidence="1">Protein modification; protein ubiquitination.</text>
</comment>
<name>A0A7S4R403_9STRA</name>
<proteinExistence type="predicted"/>
<dbReference type="GO" id="GO:0016567">
    <property type="term" value="P:protein ubiquitination"/>
    <property type="evidence" value="ECO:0007669"/>
    <property type="project" value="UniProtKB-UniPathway"/>
</dbReference>
<dbReference type="PANTHER" id="PTHR10706">
    <property type="entry name" value="F-BOX FAMILY PROTEIN"/>
    <property type="match status" value="1"/>
</dbReference>
<evidence type="ECO:0000256" key="1">
    <source>
        <dbReference type="ARBA" id="ARBA00004906"/>
    </source>
</evidence>
<dbReference type="AlphaFoldDB" id="A0A7S4R403"/>
<organism evidence="3">
    <name type="scientific">Ditylum brightwellii</name>
    <dbReference type="NCBI Taxonomy" id="49249"/>
    <lineage>
        <taxon>Eukaryota</taxon>
        <taxon>Sar</taxon>
        <taxon>Stramenopiles</taxon>
        <taxon>Ochrophyta</taxon>
        <taxon>Bacillariophyta</taxon>
        <taxon>Mediophyceae</taxon>
        <taxon>Lithodesmiophycidae</taxon>
        <taxon>Lithodesmiales</taxon>
        <taxon>Lithodesmiaceae</taxon>
        <taxon>Ditylum</taxon>
    </lineage>
</organism>
<evidence type="ECO:0000313" key="3">
    <source>
        <dbReference type="EMBL" id="CAE4602599.1"/>
    </source>
</evidence>
<protein>
    <submittedName>
        <fullName evidence="3">Uncharacterized protein</fullName>
    </submittedName>
</protein>
<gene>
    <name evidence="3" type="ORF">DBRI00130_LOCUS12504</name>
</gene>
<dbReference type="Pfam" id="PF12014">
    <property type="entry name" value="Cyclin_D1_bind"/>
    <property type="match status" value="1"/>
</dbReference>
<sequence>MAPPRSFQNAFLAVRSIQKRSITKMYDSNGEDIPSQLPESAARKARRLREEKIKSRFSSGEELRNLRTDLEALRKNLQWAEAMADIGRIMDLRKAISNGEDRDPDIVYERSKKLIQEAEKINSIPKKYEEKLKHMKEAKAARDCIPRFNLEGLWVGKYDDREGYEMINVTYSGDTLIATKVTGNNNVPRGRTSFTADLSPIEEGNDETSALKPVKLPESVSEKWGVDKVSRYRGEGHIASKGYVKNKTVEGQFVMLGDHFSFVWIPMRHHVFFVRPSAQLTMKLLRDIVSKEDEVDNMKNHLNRCFEKSTDEGLMQLVEEREEIEPFRRIPRERDLKAFMQEQMRGNVETLQWFPFWKNKIWQDYVKKNVGDRKDESNAR</sequence>
<evidence type="ECO:0000256" key="2">
    <source>
        <dbReference type="ARBA" id="ARBA00022786"/>
    </source>
</evidence>
<dbReference type="EMBL" id="HBNS01015575">
    <property type="protein sequence ID" value="CAE4602599.1"/>
    <property type="molecule type" value="Transcribed_RNA"/>
</dbReference>
<dbReference type="UniPathway" id="UPA00143"/>
<reference evidence="3" key="1">
    <citation type="submission" date="2021-01" db="EMBL/GenBank/DDBJ databases">
        <authorList>
            <person name="Corre E."/>
            <person name="Pelletier E."/>
            <person name="Niang G."/>
            <person name="Scheremetjew M."/>
            <person name="Finn R."/>
            <person name="Kale V."/>
            <person name="Holt S."/>
            <person name="Cochrane G."/>
            <person name="Meng A."/>
            <person name="Brown T."/>
            <person name="Cohen L."/>
        </authorList>
    </citation>
    <scope>NUCLEOTIDE SEQUENCE</scope>
    <source>
        <strain evidence="3">GSO104</strain>
    </source>
</reference>
<accession>A0A7S4R403</accession>
<dbReference type="InterPro" id="IPR045048">
    <property type="entry name" value="FBXO31/39"/>
</dbReference>